<comment type="caution">
    <text evidence="2">The sequence shown here is derived from an EMBL/GenBank/DDBJ whole genome shotgun (WGS) entry which is preliminary data.</text>
</comment>
<sequence>MSAPRPLPGCHPESGLLVVARSAQTSGVTDTSTRPMTAPTTWHHASAMWSVVELLLGLSFCATVAFGGYAAATGHMQVLSQGAAIVFITTLVVVLVHWFRAVEASEH</sequence>
<organism evidence="2 3">
    <name type="scientific">Curtobacterium luteum</name>
    <dbReference type="NCBI Taxonomy" id="33881"/>
    <lineage>
        <taxon>Bacteria</taxon>
        <taxon>Bacillati</taxon>
        <taxon>Actinomycetota</taxon>
        <taxon>Actinomycetes</taxon>
        <taxon>Micrococcales</taxon>
        <taxon>Microbacteriaceae</taxon>
        <taxon>Curtobacterium</taxon>
    </lineage>
</organism>
<gene>
    <name evidence="2" type="ORF">GCM10009769_24070</name>
</gene>
<keyword evidence="1" id="KW-1133">Transmembrane helix</keyword>
<feature type="transmembrane region" description="Helical" evidence="1">
    <location>
        <begin position="78"/>
        <end position="99"/>
    </location>
</feature>
<reference evidence="2" key="1">
    <citation type="journal article" date="2014" name="Int. J. Syst. Evol. Microbiol.">
        <title>Complete genome sequence of Corynebacterium casei LMG S-19264T (=DSM 44701T), isolated from a smear-ripened cheese.</title>
        <authorList>
            <consortium name="US DOE Joint Genome Institute (JGI-PGF)"/>
            <person name="Walter F."/>
            <person name="Albersmeier A."/>
            <person name="Kalinowski J."/>
            <person name="Ruckert C."/>
        </authorList>
    </citation>
    <scope>NUCLEOTIDE SEQUENCE</scope>
    <source>
        <strain evidence="2">JCM 1480</strain>
    </source>
</reference>
<evidence type="ECO:0000313" key="2">
    <source>
        <dbReference type="EMBL" id="GGL05144.1"/>
    </source>
</evidence>
<protein>
    <submittedName>
        <fullName evidence="2">Uncharacterized protein</fullName>
    </submittedName>
</protein>
<dbReference type="AlphaFoldDB" id="A0A8H9G9M8"/>
<accession>A0A8H9G9M8</accession>
<dbReference type="Proteomes" id="UP000648535">
    <property type="component" value="Unassembled WGS sequence"/>
</dbReference>
<proteinExistence type="predicted"/>
<dbReference type="EMBL" id="BMOI01000010">
    <property type="protein sequence ID" value="GGL05144.1"/>
    <property type="molecule type" value="Genomic_DNA"/>
</dbReference>
<reference evidence="2" key="2">
    <citation type="submission" date="2020-09" db="EMBL/GenBank/DDBJ databases">
        <authorList>
            <person name="Sun Q."/>
            <person name="Ohkuma M."/>
        </authorList>
    </citation>
    <scope>NUCLEOTIDE SEQUENCE</scope>
    <source>
        <strain evidence="2">JCM 1480</strain>
    </source>
</reference>
<name>A0A8H9G9M8_9MICO</name>
<evidence type="ECO:0000256" key="1">
    <source>
        <dbReference type="SAM" id="Phobius"/>
    </source>
</evidence>
<keyword evidence="1" id="KW-0812">Transmembrane</keyword>
<keyword evidence="1" id="KW-0472">Membrane</keyword>
<feature type="transmembrane region" description="Helical" evidence="1">
    <location>
        <begin position="51"/>
        <end position="72"/>
    </location>
</feature>
<evidence type="ECO:0000313" key="3">
    <source>
        <dbReference type="Proteomes" id="UP000648535"/>
    </source>
</evidence>